<organism evidence="2 3">
    <name type="scientific">Lentilactobacillus senioris DSM 24302 = JCM 17472</name>
    <dbReference type="NCBI Taxonomy" id="1423802"/>
    <lineage>
        <taxon>Bacteria</taxon>
        <taxon>Bacillati</taxon>
        <taxon>Bacillota</taxon>
        <taxon>Bacilli</taxon>
        <taxon>Lactobacillales</taxon>
        <taxon>Lactobacillaceae</taxon>
        <taxon>Lentilactobacillus</taxon>
    </lineage>
</organism>
<reference evidence="2 3" key="1">
    <citation type="journal article" date="2015" name="Genome Announc.">
        <title>Expanding the biotechnology potential of lactobacilli through comparative genomics of 213 strains and associated genera.</title>
        <authorList>
            <person name="Sun Z."/>
            <person name="Harris H.M."/>
            <person name="McCann A."/>
            <person name="Guo C."/>
            <person name="Argimon S."/>
            <person name="Zhang W."/>
            <person name="Yang X."/>
            <person name="Jeffery I.B."/>
            <person name="Cooney J.C."/>
            <person name="Kagawa T.F."/>
            <person name="Liu W."/>
            <person name="Song Y."/>
            <person name="Salvetti E."/>
            <person name="Wrobel A."/>
            <person name="Rasinkangas P."/>
            <person name="Parkhill J."/>
            <person name="Rea M.C."/>
            <person name="O'Sullivan O."/>
            <person name="Ritari J."/>
            <person name="Douillard F.P."/>
            <person name="Paul Ross R."/>
            <person name="Yang R."/>
            <person name="Briner A.E."/>
            <person name="Felis G.E."/>
            <person name="de Vos W.M."/>
            <person name="Barrangou R."/>
            <person name="Klaenhammer T.R."/>
            <person name="Caufield P.W."/>
            <person name="Cui Y."/>
            <person name="Zhang H."/>
            <person name="O'Toole P.W."/>
        </authorList>
    </citation>
    <scope>NUCLEOTIDE SEQUENCE [LARGE SCALE GENOMIC DNA]</scope>
    <source>
        <strain evidence="2 3">DSM 24302</strain>
    </source>
</reference>
<feature type="transmembrane region" description="Helical" evidence="1">
    <location>
        <begin position="203"/>
        <end position="228"/>
    </location>
</feature>
<feature type="transmembrane region" description="Helical" evidence="1">
    <location>
        <begin position="12"/>
        <end position="30"/>
    </location>
</feature>
<feature type="transmembrane region" description="Helical" evidence="1">
    <location>
        <begin position="340"/>
        <end position="361"/>
    </location>
</feature>
<feature type="transmembrane region" description="Helical" evidence="1">
    <location>
        <begin position="261"/>
        <end position="282"/>
    </location>
</feature>
<accession>A0A0R2D2E9</accession>
<feature type="transmembrane region" description="Helical" evidence="1">
    <location>
        <begin position="289"/>
        <end position="310"/>
    </location>
</feature>
<keyword evidence="1" id="KW-0472">Membrane</keyword>
<sequence length="377" mass="42289">MIKKTIKDRSVSVILVVITLISLGCLFFNYQNRTHDTLSANTREQIIFQQKQLKPLEKETPSEANQAVKEQRRDINYNQQIMRSLAHHRWATAYQLQIRQNQKLINSERQTGNGQDDSLTHSLIQENRWYTALKRLNVLEISETNPTTGIGFTLWLEKFISPILLTLVIILICTQLFTKQYVGKLDKASLLPLSELAVVNQSILSGLLIALGAVILVLGLSFVVASLISGIGNFQYPWGSYQLKTHAFGYVFQGTALGKGLLLQILSVLFIVCSVNLIAKVLKQTLPTLFIAILSLVGMNMLIPIMAPLADIAHWLPMTYFSGADVVSHKLAVDLGNNQITWMQGCLTLMIGTVVVLVVTMELQYWNGKSKQHLNHF</sequence>
<proteinExistence type="predicted"/>
<evidence type="ECO:0000313" key="2">
    <source>
        <dbReference type="EMBL" id="KRM94422.1"/>
    </source>
</evidence>
<keyword evidence="1" id="KW-0812">Transmembrane</keyword>
<evidence type="ECO:0000256" key="1">
    <source>
        <dbReference type="SAM" id="Phobius"/>
    </source>
</evidence>
<dbReference type="EMBL" id="AYZR01000004">
    <property type="protein sequence ID" value="KRM94422.1"/>
    <property type="molecule type" value="Genomic_DNA"/>
</dbReference>
<protein>
    <submittedName>
        <fullName evidence="2">Uncharacterized protein</fullName>
    </submittedName>
</protein>
<dbReference type="PROSITE" id="PS51257">
    <property type="entry name" value="PROKAR_LIPOPROTEIN"/>
    <property type="match status" value="1"/>
</dbReference>
<dbReference type="PATRIC" id="fig|1423802.4.peg.1396"/>
<evidence type="ECO:0000313" key="3">
    <source>
        <dbReference type="Proteomes" id="UP000051256"/>
    </source>
</evidence>
<dbReference type="STRING" id="1423802.FC56_GL001377"/>
<gene>
    <name evidence="2" type="ORF">FC56_GL001377</name>
</gene>
<keyword evidence="1" id="KW-1133">Transmembrane helix</keyword>
<comment type="caution">
    <text evidence="2">The sequence shown here is derived from an EMBL/GenBank/DDBJ whole genome shotgun (WGS) entry which is preliminary data.</text>
</comment>
<name>A0A0R2D2E9_9LACO</name>
<keyword evidence="3" id="KW-1185">Reference proteome</keyword>
<feature type="transmembrane region" description="Helical" evidence="1">
    <location>
        <begin position="159"/>
        <end position="182"/>
    </location>
</feature>
<dbReference type="Proteomes" id="UP000051256">
    <property type="component" value="Unassembled WGS sequence"/>
</dbReference>
<dbReference type="AlphaFoldDB" id="A0A0R2D2E9"/>